<evidence type="ECO:0000313" key="3">
    <source>
        <dbReference type="Proteomes" id="UP000664654"/>
    </source>
</evidence>
<keyword evidence="3" id="KW-1185">Reference proteome</keyword>
<reference evidence="2" key="1">
    <citation type="submission" date="2021-03" db="EMBL/GenBank/DDBJ databases">
        <title>novel species isolated from a fishpond in China.</title>
        <authorList>
            <person name="Lu H."/>
            <person name="Cai Z."/>
        </authorList>
    </citation>
    <scope>NUCLEOTIDE SEQUENCE</scope>
    <source>
        <strain evidence="2">JCM 30855</strain>
    </source>
</reference>
<feature type="domain" description="Thiopeptide-type bacteriocin biosynthesis" evidence="1">
    <location>
        <begin position="6"/>
        <end position="305"/>
    </location>
</feature>
<protein>
    <submittedName>
        <fullName evidence="2">Thiopeptide-type bacteriocin biosynthesis protein</fullName>
    </submittedName>
</protein>
<name>A0A939DJY6_9ALTE</name>
<dbReference type="RefSeq" id="WP_206572043.1">
    <property type="nucleotide sequence ID" value="NZ_JAFKCV010000001.1"/>
</dbReference>
<dbReference type="InterPro" id="IPR023809">
    <property type="entry name" value="Thiopep_bacteriocin_synth_dom"/>
</dbReference>
<dbReference type="Pfam" id="PF14028">
    <property type="entry name" value="Lant_dehydr_C"/>
    <property type="match status" value="1"/>
</dbReference>
<comment type="caution">
    <text evidence="2">The sequence shown here is derived from an EMBL/GenBank/DDBJ whole genome shotgun (WGS) entry which is preliminary data.</text>
</comment>
<dbReference type="EMBL" id="JAFKCV010000001">
    <property type="protein sequence ID" value="MBN7823940.1"/>
    <property type="molecule type" value="Genomic_DNA"/>
</dbReference>
<dbReference type="NCBIfam" id="TIGR03891">
    <property type="entry name" value="thiopep_ocin"/>
    <property type="match status" value="2"/>
</dbReference>
<proteinExistence type="predicted"/>
<organism evidence="2 3">
    <name type="scientific">Bowmanella dokdonensis</name>
    <dbReference type="NCBI Taxonomy" id="751969"/>
    <lineage>
        <taxon>Bacteria</taxon>
        <taxon>Pseudomonadati</taxon>
        <taxon>Pseudomonadota</taxon>
        <taxon>Gammaproteobacteria</taxon>
        <taxon>Alteromonadales</taxon>
        <taxon>Alteromonadaceae</taxon>
        <taxon>Bowmanella</taxon>
    </lineage>
</organism>
<gene>
    <name evidence="2" type="ORF">J0A66_01765</name>
</gene>
<dbReference type="Proteomes" id="UP000664654">
    <property type="component" value="Unassembled WGS sequence"/>
</dbReference>
<accession>A0A939DJY6</accession>
<evidence type="ECO:0000259" key="1">
    <source>
        <dbReference type="Pfam" id="PF14028"/>
    </source>
</evidence>
<sequence>MKTENWYSLHIFLHDPEKSEAFLVNRLAPLAQQLKREGRLSGWFFIRYWMGGPHLRFRFRTADVQLLSSIQQMLKTQVQDYCSDTSLTAQDYYANHSFDGEQPAGDSLPWYDEGTVAAIGYEPEYQRYGGEQAIGLSEELFEQSSQLALAIIKATPQGPHARLGLAMPLMVETLTAYTADLGLAEAFFSGYAAFWETYSSQNAQLAATQRQSQADPQTLQLVQRSFPPRTHLQNGQLLQIWQHSVSRFIDSLAAKHEQRALMSPFDNQPVAETGLEPALLHLLSSQMHMLNNRLGLTPSFELILSLRIASAIRTLQQQFKEKDSESLVVA</sequence>
<evidence type="ECO:0000313" key="2">
    <source>
        <dbReference type="EMBL" id="MBN7823940.1"/>
    </source>
</evidence>
<dbReference type="AlphaFoldDB" id="A0A939DJY6"/>